<dbReference type="Gene3D" id="3.40.50.300">
    <property type="entry name" value="P-loop containing nucleotide triphosphate hydrolases"/>
    <property type="match status" value="2"/>
</dbReference>
<dbReference type="PANTHER" id="PTHR45569:SF1">
    <property type="entry name" value="SENSOR PROTEIN KDPD"/>
    <property type="match status" value="1"/>
</dbReference>
<dbReference type="PANTHER" id="PTHR45569">
    <property type="entry name" value="SENSOR PROTEIN KDPD"/>
    <property type="match status" value="1"/>
</dbReference>
<dbReference type="FunFam" id="3.40.50.300:FF:000483">
    <property type="entry name" value="Sensor histidine kinase KdpD"/>
    <property type="match status" value="1"/>
</dbReference>
<dbReference type="AlphaFoldDB" id="A0A7X5C3K1"/>
<evidence type="ECO:0000313" key="6">
    <source>
        <dbReference type="Proteomes" id="UP000558113"/>
    </source>
</evidence>
<proteinExistence type="predicted"/>
<dbReference type="InterPro" id="IPR014729">
    <property type="entry name" value="Rossmann-like_a/b/a_fold"/>
</dbReference>
<dbReference type="RefSeq" id="WP_161703437.1">
    <property type="nucleotide sequence ID" value="NZ_JAAAMU010000019.1"/>
</dbReference>
<dbReference type="InterPro" id="IPR003852">
    <property type="entry name" value="Sig_transdc_His_kinase_KdpD_N"/>
</dbReference>
<keyword evidence="6" id="KW-1185">Reference proteome</keyword>
<dbReference type="SUPFAM" id="SSF52402">
    <property type="entry name" value="Adenine nucleotide alpha hydrolases-like"/>
    <property type="match status" value="2"/>
</dbReference>
<reference evidence="5 6" key="1">
    <citation type="submission" date="2020-01" db="EMBL/GenBank/DDBJ databases">
        <title>Paenibacillus soybeanensis sp. nov. isolated from the nodules of soybean (Glycine max(L.) Merr).</title>
        <authorList>
            <person name="Wang H."/>
        </authorList>
    </citation>
    <scope>NUCLEOTIDE SEQUENCE [LARGE SCALE GENOMIC DNA]</scope>
    <source>
        <strain evidence="5 6">DSM 23054</strain>
    </source>
</reference>
<evidence type="ECO:0000256" key="1">
    <source>
        <dbReference type="ARBA" id="ARBA00022679"/>
    </source>
</evidence>
<dbReference type="Pfam" id="PF02702">
    <property type="entry name" value="KdpD"/>
    <property type="match status" value="2"/>
</dbReference>
<name>A0A7X5C3K1_9BACL</name>
<keyword evidence="2 5" id="KW-0418">Kinase</keyword>
<evidence type="ECO:0000259" key="4">
    <source>
        <dbReference type="Pfam" id="PF02702"/>
    </source>
</evidence>
<feature type="domain" description="Signal transduction histidine kinase osmosensitive K+ channel sensor N-terminal" evidence="4">
    <location>
        <begin position="411"/>
        <end position="620"/>
    </location>
</feature>
<dbReference type="InterPro" id="IPR027417">
    <property type="entry name" value="P-loop_NTPase"/>
</dbReference>
<dbReference type="GO" id="GO:0005737">
    <property type="term" value="C:cytoplasm"/>
    <property type="evidence" value="ECO:0007669"/>
    <property type="project" value="UniProtKB-ARBA"/>
</dbReference>
<keyword evidence="3" id="KW-0902">Two-component regulatory system</keyword>
<dbReference type="OrthoDB" id="9806130at2"/>
<dbReference type="InterPro" id="IPR052023">
    <property type="entry name" value="Histidine_kinase_KdpD"/>
</dbReference>
<organism evidence="5 6">
    <name type="scientific">Paenibacillus sacheonensis</name>
    <dbReference type="NCBI Taxonomy" id="742054"/>
    <lineage>
        <taxon>Bacteria</taxon>
        <taxon>Bacillati</taxon>
        <taxon>Bacillota</taxon>
        <taxon>Bacilli</taxon>
        <taxon>Bacillales</taxon>
        <taxon>Paenibacillaceae</taxon>
        <taxon>Paenibacillus</taxon>
    </lineage>
</organism>
<keyword evidence="1" id="KW-0808">Transferase</keyword>
<sequence>MEGFRRKTPEEILQSISKLHRGRLKIYVGPVSGSGKTYHMLREGQLLLQQGVDVVICAVSTKQRPETLEQIGGLERVPSIHWYRDGVENKDLNVDALLERNPEVVLADGLAHRNRPDAPRATRLEDIQLLLSRGISVIITVNVYELEGYTELAQKMTGIVAQCTVPADTLELADEVRLIDVTPETILNRLSEGQLLGSKDAAVFKRGNLGVLRELALRLVAEGVGESLRAYREEQGLIGPTGTGDRILVSAQYHWNGSIYVRRGQQIAKRLNCELMVVTFHDGKKPLSKEAAVFRRNMIKLVEKVGGSFEELPYCNRRHIPKTIADYAARHGVTRVVMGHTKHTRWQEIWQGSVIDRLLKRAKHLDVFLIADRSEREGERVLPAKFASAGDRQRYRRLNEQEVTERIGEIRRGTFKVYIGAAPGVGKTYMMLRDGNDLLRKGIDVRIGLLETHGRRETIAQIGGLPLIPRERIQYQGVTLEEMDAEAIIRSCPEVVLVDELAHTNVPGSRSKKRYEDVLTILDAGISVITTVNVQHLESLNDAVEQITGIRVRETVPDSILQLADEVQLIDVAPEALQNRMREGNIYAMDKVDQALSNFFKTGNLIALRELALREIADDVDERLESLERKSSLRGPWRRRESIFICVNDTPHAQRLVRRGFRTAYRLKAPWCVNYVQVGGRSGEAPPASLEALERLTVRLGGKFVVHGAESRKEIANVLSSAADAAEATQLVIGQSKVSWWDAFLHGAVVKKLIAMSRQRDILIVADDYGKEGDERSGN</sequence>
<dbReference type="EMBL" id="JAAAMU010000019">
    <property type="protein sequence ID" value="NBC72435.1"/>
    <property type="molecule type" value="Genomic_DNA"/>
</dbReference>
<protein>
    <submittedName>
        <fullName evidence="5">Histidine kinase</fullName>
    </submittedName>
</protein>
<evidence type="ECO:0000256" key="2">
    <source>
        <dbReference type="ARBA" id="ARBA00022777"/>
    </source>
</evidence>
<gene>
    <name evidence="5" type="ORF">GT003_25850</name>
</gene>
<dbReference type="Gene3D" id="3.40.50.620">
    <property type="entry name" value="HUPs"/>
    <property type="match status" value="2"/>
</dbReference>
<dbReference type="Proteomes" id="UP000558113">
    <property type="component" value="Unassembled WGS sequence"/>
</dbReference>
<evidence type="ECO:0000313" key="5">
    <source>
        <dbReference type="EMBL" id="NBC72435.1"/>
    </source>
</evidence>
<accession>A0A7X5C3K1</accession>
<evidence type="ECO:0000256" key="3">
    <source>
        <dbReference type="ARBA" id="ARBA00023012"/>
    </source>
</evidence>
<comment type="caution">
    <text evidence="5">The sequence shown here is derived from an EMBL/GenBank/DDBJ whole genome shotgun (WGS) entry which is preliminary data.</text>
</comment>
<dbReference type="GO" id="GO:0000155">
    <property type="term" value="F:phosphorelay sensor kinase activity"/>
    <property type="evidence" value="ECO:0007669"/>
    <property type="project" value="InterPro"/>
</dbReference>
<feature type="domain" description="Signal transduction histidine kinase osmosensitive K+ channel sensor N-terminal" evidence="4">
    <location>
        <begin position="21"/>
        <end position="224"/>
    </location>
</feature>
<dbReference type="GO" id="GO:0005886">
    <property type="term" value="C:plasma membrane"/>
    <property type="evidence" value="ECO:0007669"/>
    <property type="project" value="TreeGrafter"/>
</dbReference>